<dbReference type="InterPro" id="IPR004184">
    <property type="entry name" value="PFL_dom"/>
</dbReference>
<evidence type="ECO:0000256" key="12">
    <source>
        <dbReference type="ARBA" id="ARBA00031063"/>
    </source>
</evidence>
<evidence type="ECO:0000256" key="10">
    <source>
        <dbReference type="ARBA" id="ARBA00023277"/>
    </source>
</evidence>
<dbReference type="PROSITE" id="PS51554">
    <property type="entry name" value="PFL"/>
    <property type="match status" value="1"/>
</dbReference>
<name>A0A8J3S9M7_PLARO</name>
<dbReference type="PANTHER" id="PTHR30191">
    <property type="entry name" value="FORMATE ACETYLTRANSFERASE"/>
    <property type="match status" value="1"/>
</dbReference>
<evidence type="ECO:0000256" key="1">
    <source>
        <dbReference type="ARBA" id="ARBA00004496"/>
    </source>
</evidence>
<evidence type="ECO:0000256" key="4">
    <source>
        <dbReference type="ARBA" id="ARBA00013214"/>
    </source>
</evidence>
<keyword evidence="11 17" id="KW-0012">Acyltransferase</keyword>
<dbReference type="UniPathway" id="UPA00920">
    <property type="reaction ID" value="UER00891"/>
</dbReference>
<organism evidence="20 21">
    <name type="scientific">Planobispora rosea</name>
    <dbReference type="NCBI Taxonomy" id="35762"/>
    <lineage>
        <taxon>Bacteria</taxon>
        <taxon>Bacillati</taxon>
        <taxon>Actinomycetota</taxon>
        <taxon>Actinomycetes</taxon>
        <taxon>Streptosporangiales</taxon>
        <taxon>Streptosporangiaceae</taxon>
        <taxon>Planobispora</taxon>
    </lineage>
</organism>
<evidence type="ECO:0000259" key="18">
    <source>
        <dbReference type="PROSITE" id="PS51149"/>
    </source>
</evidence>
<keyword evidence="7 17" id="KW-0313">Glucose metabolism</keyword>
<dbReference type="PIRSF" id="PIRSF000379">
    <property type="entry name" value="For_Ac_trans_1"/>
    <property type="match status" value="1"/>
</dbReference>
<comment type="similarity">
    <text evidence="3 17">Belongs to the glycyl radical enzyme (GRE) family. PFL subfamily.</text>
</comment>
<comment type="catalytic activity">
    <reaction evidence="13 17">
        <text>formate + acetyl-CoA = pyruvate + CoA</text>
        <dbReference type="Rhea" id="RHEA:11844"/>
        <dbReference type="ChEBI" id="CHEBI:15361"/>
        <dbReference type="ChEBI" id="CHEBI:15740"/>
        <dbReference type="ChEBI" id="CHEBI:57287"/>
        <dbReference type="ChEBI" id="CHEBI:57288"/>
        <dbReference type="EC" id="2.3.1.54"/>
    </reaction>
</comment>
<dbReference type="InterPro" id="IPR005949">
    <property type="entry name" value="Form_AcTrfase"/>
</dbReference>
<evidence type="ECO:0000256" key="6">
    <source>
        <dbReference type="ARBA" id="ARBA00022490"/>
    </source>
</evidence>
<dbReference type="GO" id="GO:0006006">
    <property type="term" value="P:glucose metabolic process"/>
    <property type="evidence" value="ECO:0007669"/>
    <property type="project" value="UniProtKB-UniRule"/>
</dbReference>
<feature type="modified residue" description="Glycine radical" evidence="15 16">
    <location>
        <position position="728"/>
    </location>
</feature>
<comment type="subunit">
    <text evidence="17">Homodimer.</text>
</comment>
<dbReference type="PROSITE" id="PS00850">
    <property type="entry name" value="GLY_RADICAL_1"/>
    <property type="match status" value="1"/>
</dbReference>
<feature type="domain" description="Glycine radical" evidence="18">
    <location>
        <begin position="630"/>
        <end position="753"/>
    </location>
</feature>
<dbReference type="PROSITE" id="PS51149">
    <property type="entry name" value="GLY_RADICAL_2"/>
    <property type="match status" value="1"/>
</dbReference>
<dbReference type="Gene3D" id="3.20.70.20">
    <property type="match status" value="1"/>
</dbReference>
<evidence type="ECO:0000259" key="19">
    <source>
        <dbReference type="PROSITE" id="PS51554"/>
    </source>
</evidence>
<dbReference type="InterPro" id="IPR019777">
    <property type="entry name" value="Form_AcTrfase_GR_CS"/>
</dbReference>
<feature type="domain" description="PFL" evidence="19">
    <location>
        <begin position="8"/>
        <end position="623"/>
    </location>
</feature>
<proteinExistence type="inferred from homology"/>
<sequence>MSITLEVGRVAGEGAWRGFRGGVWRSAIDVRDFVHANYTPYTGDESFLAGPTERTLAVWNRLTALFPEERARGIYDVDASTPSSITSHAPGYIDRDRELIVGLQTDAPLKRAIMPNGGLRMVENGLAAYGYTLGPQVREIFTKYRKTHNAGVFDAYTPRIRAARRSGVITGLPDAYGRGRIIGDYRRVALYGVDQLIAAKKAELATLDDAPSREDVIRDREELAEQIRALSELAQMAAAYGFDVSAPATTAQEAIQWLYFGYLAAVKEQNGAAMSLGRTSTFLDVYLQRDLEEGTIDETRAQELVDDFVIKLRIVRFLRTPEYDQLFSGDPTWVTESIGGMSSDGRPLVTRTSFRFLQTLHNLGPAPEPNLTVLWSPDLPEGFKRFCARTSIETSSIQYENDGLLLPVSGDDTAIACCVSAAPVGRQMQFFGARVNLAKTLLYAINGGRDEITGEQVGPALPPLTGEYLSYGEVAAALDRMMDWLAETYVDALNVIHYMHDKYAYERIEMALHDYPVKRTLACGIAGLSVAADSLSAIRYGGVRVVRDETGLAVDYVVEGDYPAFGNDDDRVDSIAVGLVRSFMEKIRGYPSYRGAEHTQSVLTITSNVVYGRHTGNTPDGRRAGEPFAPGANPMNGRDRHGMVASALSVAKLPYDQAQDGISLTSTVTPGGLGRGTAERISNLVGVLDGYFDAGGFHMNVNVLNRDVLLEAMEHPEKYPQLTIRVSGYAVNFVRLTREQQLDVINRTFHGSV</sequence>
<evidence type="ECO:0000256" key="5">
    <source>
        <dbReference type="ARBA" id="ARBA00013897"/>
    </source>
</evidence>
<dbReference type="EMBL" id="BOOI01000118">
    <property type="protein sequence ID" value="GIH89235.1"/>
    <property type="molecule type" value="Genomic_DNA"/>
</dbReference>
<evidence type="ECO:0000256" key="2">
    <source>
        <dbReference type="ARBA" id="ARBA00004809"/>
    </source>
</evidence>
<dbReference type="Proteomes" id="UP000655044">
    <property type="component" value="Unassembled WGS sequence"/>
</dbReference>
<dbReference type="RefSeq" id="WP_189244155.1">
    <property type="nucleotide sequence ID" value="NZ_BMQP01000086.1"/>
</dbReference>
<feature type="active site" description="S-acetylcysteine intermediate" evidence="14">
    <location>
        <position position="417"/>
    </location>
</feature>
<evidence type="ECO:0000256" key="15">
    <source>
        <dbReference type="PIRSR" id="PIRSR000379-2"/>
    </source>
</evidence>
<dbReference type="EC" id="2.3.1.54" evidence="4 17"/>
<evidence type="ECO:0000256" key="16">
    <source>
        <dbReference type="PROSITE-ProRule" id="PRU00493"/>
    </source>
</evidence>
<keyword evidence="9 15" id="KW-0556">Organic radical</keyword>
<dbReference type="Pfam" id="PF01228">
    <property type="entry name" value="Gly_radical"/>
    <property type="match status" value="1"/>
</dbReference>
<dbReference type="Pfam" id="PF02901">
    <property type="entry name" value="PFL-like"/>
    <property type="match status" value="1"/>
</dbReference>
<dbReference type="CDD" id="cd01678">
    <property type="entry name" value="PFL1"/>
    <property type="match status" value="1"/>
</dbReference>
<comment type="caution">
    <text evidence="20">The sequence shown here is derived from an EMBL/GenBank/DDBJ whole genome shotgun (WGS) entry which is preliminary data.</text>
</comment>
<keyword evidence="10 17" id="KW-0119">Carbohydrate metabolism</keyword>
<comment type="pathway">
    <text evidence="2 17">Fermentation; pyruvate fermentation; formate from pyruvate: step 1/1.</text>
</comment>
<dbReference type="SUPFAM" id="SSF51998">
    <property type="entry name" value="PFL-like glycyl radical enzymes"/>
    <property type="match status" value="1"/>
</dbReference>
<evidence type="ECO:0000313" key="21">
    <source>
        <dbReference type="Proteomes" id="UP000655044"/>
    </source>
</evidence>
<reference evidence="20" key="1">
    <citation type="submission" date="2021-01" db="EMBL/GenBank/DDBJ databases">
        <title>Whole genome shotgun sequence of Planobispora rosea NBRC 15558.</title>
        <authorList>
            <person name="Komaki H."/>
            <person name="Tamura T."/>
        </authorList>
    </citation>
    <scope>NUCLEOTIDE SEQUENCE</scope>
    <source>
        <strain evidence="20">NBRC 15558</strain>
    </source>
</reference>
<evidence type="ECO:0000256" key="8">
    <source>
        <dbReference type="ARBA" id="ARBA00022679"/>
    </source>
</evidence>
<comment type="subcellular location">
    <subcellularLocation>
        <location evidence="1 17">Cytoplasm</location>
    </subcellularLocation>
</comment>
<evidence type="ECO:0000256" key="11">
    <source>
        <dbReference type="ARBA" id="ARBA00023315"/>
    </source>
</evidence>
<dbReference type="GO" id="GO:0005829">
    <property type="term" value="C:cytosol"/>
    <property type="evidence" value="ECO:0007669"/>
    <property type="project" value="TreeGrafter"/>
</dbReference>
<evidence type="ECO:0000256" key="13">
    <source>
        <dbReference type="ARBA" id="ARBA00049029"/>
    </source>
</evidence>
<dbReference type="InterPro" id="IPR050244">
    <property type="entry name" value="Auton_GlycylRad_Cofactor"/>
</dbReference>
<evidence type="ECO:0000256" key="3">
    <source>
        <dbReference type="ARBA" id="ARBA00008375"/>
    </source>
</evidence>
<feature type="active site" description="Cysteine radical intermediate" evidence="14">
    <location>
        <position position="418"/>
    </location>
</feature>
<gene>
    <name evidence="20" type="ORF">Pro02_76430</name>
</gene>
<evidence type="ECO:0000313" key="20">
    <source>
        <dbReference type="EMBL" id="GIH89235.1"/>
    </source>
</evidence>
<protein>
    <recommendedName>
        <fullName evidence="5 17">Formate acetyltransferase</fullName>
        <ecNumber evidence="4 17">2.3.1.54</ecNumber>
    </recommendedName>
    <alternativeName>
        <fullName evidence="12 17">Pyruvate formate-lyase</fullName>
    </alternativeName>
</protein>
<dbReference type="InterPro" id="IPR001150">
    <property type="entry name" value="Gly_radical"/>
</dbReference>
<dbReference type="AlphaFoldDB" id="A0A8J3S9M7"/>
<dbReference type="NCBIfam" id="TIGR01255">
    <property type="entry name" value="pyr_form_ly_1"/>
    <property type="match status" value="1"/>
</dbReference>
<evidence type="ECO:0000256" key="9">
    <source>
        <dbReference type="ARBA" id="ARBA00022818"/>
    </source>
</evidence>
<evidence type="ECO:0000256" key="7">
    <source>
        <dbReference type="ARBA" id="ARBA00022526"/>
    </source>
</evidence>
<evidence type="ECO:0000256" key="17">
    <source>
        <dbReference type="RuleBase" id="RU368075"/>
    </source>
</evidence>
<keyword evidence="8 17" id="KW-0808">Transferase</keyword>
<evidence type="ECO:0000256" key="14">
    <source>
        <dbReference type="PIRSR" id="PIRSR000379-1"/>
    </source>
</evidence>
<accession>A0A8J3S9M7</accession>
<keyword evidence="6 17" id="KW-0963">Cytoplasm</keyword>
<dbReference type="GO" id="GO:0008861">
    <property type="term" value="F:formate C-acetyltransferase activity"/>
    <property type="evidence" value="ECO:0007669"/>
    <property type="project" value="UniProtKB-UniRule"/>
</dbReference>
<dbReference type="PANTHER" id="PTHR30191:SF0">
    <property type="entry name" value="FORMATE ACETYLTRANSFERASE 1"/>
    <property type="match status" value="1"/>
</dbReference>
<keyword evidence="21" id="KW-1185">Reference proteome</keyword>